<feature type="domain" description="Macro" evidence="2">
    <location>
        <begin position="1"/>
        <end position="158"/>
    </location>
</feature>
<dbReference type="InterPro" id="IPR050892">
    <property type="entry name" value="ADP-ribose_metab_enzymes"/>
</dbReference>
<protein>
    <recommendedName>
        <fullName evidence="2">Macro domain-containing protein</fullName>
    </recommendedName>
</protein>
<dbReference type="InterPro" id="IPR002589">
    <property type="entry name" value="Macro_dom"/>
</dbReference>
<dbReference type="eggNOG" id="ENOG5032XPT">
    <property type="taxonomic scope" value="Bacteria"/>
</dbReference>
<dbReference type="STRING" id="246199.CUS_4523"/>
<evidence type="ECO:0000259" key="2">
    <source>
        <dbReference type="PROSITE" id="PS51154"/>
    </source>
</evidence>
<reference evidence="3 4" key="1">
    <citation type="submission" date="2011-02" db="EMBL/GenBank/DDBJ databases">
        <authorList>
            <person name="Nelson K.E."/>
            <person name="Sutton G."/>
            <person name="Torralba M."/>
            <person name="Durkin S."/>
            <person name="Harkins D."/>
            <person name="Montgomery R."/>
            <person name="Ziemer C."/>
            <person name="Klaassens E."/>
            <person name="Ocuiv P."/>
            <person name="Morrison M."/>
        </authorList>
    </citation>
    <scope>NUCLEOTIDE SEQUENCE [LARGE SCALE GENOMIC DNA]</scope>
    <source>
        <strain evidence="3 4">8</strain>
    </source>
</reference>
<dbReference type="Gene3D" id="3.40.220.10">
    <property type="entry name" value="Leucine Aminopeptidase, subunit E, domain 1"/>
    <property type="match status" value="1"/>
</dbReference>
<dbReference type="Proteomes" id="UP000004259">
    <property type="component" value="Unassembled WGS sequence"/>
</dbReference>
<proteinExistence type="predicted"/>
<accession>E9SBG5</accession>
<evidence type="ECO:0000313" key="4">
    <source>
        <dbReference type="Proteomes" id="UP000004259"/>
    </source>
</evidence>
<gene>
    <name evidence="3" type="ORF">CUS_4523</name>
</gene>
<dbReference type="EMBL" id="ADKM02000068">
    <property type="protein sequence ID" value="EGC03376.1"/>
    <property type="molecule type" value="Genomic_DNA"/>
</dbReference>
<dbReference type="PANTHER" id="PTHR12521:SF0">
    <property type="entry name" value="ADP-RIBOSE GLYCOHYDROLASE OARD1"/>
    <property type="match status" value="1"/>
</dbReference>
<keyword evidence="4" id="KW-1185">Reference proteome</keyword>
<name>E9SBG5_RUMAL</name>
<dbReference type="PROSITE" id="PS51154">
    <property type="entry name" value="MACRO"/>
    <property type="match status" value="1"/>
</dbReference>
<evidence type="ECO:0000256" key="1">
    <source>
        <dbReference type="ARBA" id="ARBA00035885"/>
    </source>
</evidence>
<comment type="catalytic activity">
    <reaction evidence="1">
        <text>an N-(ADP-alpha-D-ribosyl)-thymidine in DNA + H2O = a thymidine in DNA + ADP-D-ribose</text>
        <dbReference type="Rhea" id="RHEA:71655"/>
        <dbReference type="Rhea" id="RHEA-COMP:13556"/>
        <dbReference type="Rhea" id="RHEA-COMP:18051"/>
        <dbReference type="ChEBI" id="CHEBI:15377"/>
        <dbReference type="ChEBI" id="CHEBI:57967"/>
        <dbReference type="ChEBI" id="CHEBI:137386"/>
        <dbReference type="ChEBI" id="CHEBI:191199"/>
    </reaction>
    <physiologicalReaction direction="left-to-right" evidence="1">
        <dbReference type="Rhea" id="RHEA:71656"/>
    </physiologicalReaction>
</comment>
<dbReference type="PANTHER" id="PTHR12521">
    <property type="entry name" value="PROTEIN C6ORF130"/>
    <property type="match status" value="1"/>
</dbReference>
<dbReference type="CDD" id="cd02901">
    <property type="entry name" value="Macro_Poa1p-like"/>
    <property type="match status" value="1"/>
</dbReference>
<dbReference type="RefSeq" id="WP_002848896.1">
    <property type="nucleotide sequence ID" value="NZ_ADKM02000068.1"/>
</dbReference>
<dbReference type="GO" id="GO:0140291">
    <property type="term" value="P:peptidyl-glutamate ADP-deribosylation"/>
    <property type="evidence" value="ECO:0007669"/>
    <property type="project" value="TreeGrafter"/>
</dbReference>
<dbReference type="InterPro" id="IPR043472">
    <property type="entry name" value="Macro_dom-like"/>
</dbReference>
<organism evidence="3 4">
    <name type="scientific">Ruminococcus albus 8</name>
    <dbReference type="NCBI Taxonomy" id="246199"/>
    <lineage>
        <taxon>Bacteria</taxon>
        <taxon>Bacillati</taxon>
        <taxon>Bacillota</taxon>
        <taxon>Clostridia</taxon>
        <taxon>Eubacteriales</taxon>
        <taxon>Oscillospiraceae</taxon>
        <taxon>Ruminococcus</taxon>
    </lineage>
</organism>
<dbReference type="SUPFAM" id="SSF52949">
    <property type="entry name" value="Macro domain-like"/>
    <property type="match status" value="1"/>
</dbReference>
<dbReference type="AlphaFoldDB" id="E9SBG5"/>
<sequence length="158" mass="18344">MMIYKEEIRDLFEVPDDYVLVHCISSDFALGAGIAKKFAQMGVKEKLVKNYPKNWEGHGYMIPVGLKDKMVANLITKEKYWMKPTYDTLRESLENLKNWVIAENYLPGGDIRPIGIQWKLAMPLIGCGLDKLKWDNVRQIIKEVFENTDIEILVCLYK</sequence>
<evidence type="ECO:0000313" key="3">
    <source>
        <dbReference type="EMBL" id="EGC03376.1"/>
    </source>
</evidence>
<comment type="caution">
    <text evidence="3">The sequence shown here is derived from an EMBL/GenBank/DDBJ whole genome shotgun (WGS) entry which is preliminary data.</text>
</comment>